<keyword evidence="2" id="KW-0238">DNA-binding</keyword>
<dbReference type="SMART" id="SM00418">
    <property type="entry name" value="HTH_ARSR"/>
    <property type="match status" value="1"/>
</dbReference>
<reference evidence="5 6" key="1">
    <citation type="submission" date="2015-09" db="EMBL/GenBank/DDBJ databases">
        <authorList>
            <person name="Jackson K.R."/>
            <person name="Lunt B.L."/>
            <person name="Fisher J.N.B."/>
            <person name="Gardner A.V."/>
            <person name="Bailey M.E."/>
            <person name="Deus L.M."/>
            <person name="Earl A.S."/>
            <person name="Gibby P.D."/>
            <person name="Hartmann K.A."/>
            <person name="Liu J.E."/>
            <person name="Manci A.M."/>
            <person name="Nielsen D.A."/>
            <person name="Solomon M.B."/>
            <person name="Breakwell D.P."/>
            <person name="Burnett S.H."/>
            <person name="Grose J.H."/>
        </authorList>
    </citation>
    <scope>NUCLEOTIDE SEQUENCE [LARGE SCALE GENOMIC DNA]</scope>
    <source>
        <strain evidence="5 6">2789STDY5608636</strain>
    </source>
</reference>
<gene>
    <name evidence="5" type="ORF">ERS370011_01999</name>
</gene>
<dbReference type="GO" id="GO:0003700">
    <property type="term" value="F:DNA-binding transcription factor activity"/>
    <property type="evidence" value="ECO:0007669"/>
    <property type="project" value="InterPro"/>
</dbReference>
<keyword evidence="1" id="KW-0805">Transcription regulation</keyword>
<dbReference type="AlphaFoldDB" id="A0A0M9I8H5"/>
<sequence length="119" mass="12691">MKEDQVIAALAGLAHPQRLRAFRALVVAGPPGLTPSVLADQLGVARNALSFHLKELAHAGLVSVEQQGRNLIYRADFSRMNGLLGYLTEHCCQGTDCELAGPQTARAAAQKRCGGARRT</sequence>
<evidence type="ECO:0000259" key="4">
    <source>
        <dbReference type="PROSITE" id="PS50987"/>
    </source>
</evidence>
<accession>A0A0M9I8H5</accession>
<dbReference type="InterPro" id="IPR036390">
    <property type="entry name" value="WH_DNA-bd_sf"/>
</dbReference>
<dbReference type="InterPro" id="IPR036388">
    <property type="entry name" value="WH-like_DNA-bd_sf"/>
</dbReference>
<evidence type="ECO:0000256" key="2">
    <source>
        <dbReference type="ARBA" id="ARBA00023125"/>
    </source>
</evidence>
<dbReference type="OrthoDB" id="5297460at2"/>
<dbReference type="RefSeq" id="WP_082149613.1">
    <property type="nucleotide sequence ID" value="NZ_CAJGUP010000078.1"/>
</dbReference>
<dbReference type="PANTHER" id="PTHR43132">
    <property type="entry name" value="ARSENICAL RESISTANCE OPERON REPRESSOR ARSR-RELATED"/>
    <property type="match status" value="1"/>
</dbReference>
<protein>
    <submittedName>
        <fullName evidence="5">Uncharacterized protein conserved in archaea</fullName>
    </submittedName>
</protein>
<evidence type="ECO:0000256" key="1">
    <source>
        <dbReference type="ARBA" id="ARBA00023015"/>
    </source>
</evidence>
<name>A0A0M9I8H5_9BORD</name>
<dbReference type="InterPro" id="IPR051011">
    <property type="entry name" value="Metal_resp_trans_reg"/>
</dbReference>
<dbReference type="SUPFAM" id="SSF46785">
    <property type="entry name" value="Winged helix' DNA-binding domain"/>
    <property type="match status" value="1"/>
</dbReference>
<dbReference type="Proteomes" id="UP000053096">
    <property type="component" value="Unassembled WGS sequence"/>
</dbReference>
<dbReference type="PANTHER" id="PTHR43132:SF2">
    <property type="entry name" value="ARSENICAL RESISTANCE OPERON REPRESSOR ARSR-RELATED"/>
    <property type="match status" value="1"/>
</dbReference>
<evidence type="ECO:0000256" key="3">
    <source>
        <dbReference type="ARBA" id="ARBA00023163"/>
    </source>
</evidence>
<evidence type="ECO:0000313" key="6">
    <source>
        <dbReference type="Proteomes" id="UP000053096"/>
    </source>
</evidence>
<dbReference type="EMBL" id="CYTV01000004">
    <property type="protein sequence ID" value="CUI73786.1"/>
    <property type="molecule type" value="Genomic_DNA"/>
</dbReference>
<dbReference type="Gene3D" id="1.10.10.10">
    <property type="entry name" value="Winged helix-like DNA-binding domain superfamily/Winged helix DNA-binding domain"/>
    <property type="match status" value="1"/>
</dbReference>
<dbReference type="Pfam" id="PF12840">
    <property type="entry name" value="HTH_20"/>
    <property type="match status" value="1"/>
</dbReference>
<dbReference type="InterPro" id="IPR001845">
    <property type="entry name" value="HTH_ArsR_DNA-bd_dom"/>
</dbReference>
<feature type="domain" description="HTH arsR-type" evidence="4">
    <location>
        <begin position="1"/>
        <end position="95"/>
    </location>
</feature>
<dbReference type="InterPro" id="IPR011991">
    <property type="entry name" value="ArsR-like_HTH"/>
</dbReference>
<organism evidence="5 6">
    <name type="scientific">Bordetella pseudohinzii</name>
    <dbReference type="NCBI Taxonomy" id="1331258"/>
    <lineage>
        <taxon>Bacteria</taxon>
        <taxon>Pseudomonadati</taxon>
        <taxon>Pseudomonadota</taxon>
        <taxon>Betaproteobacteria</taxon>
        <taxon>Burkholderiales</taxon>
        <taxon>Alcaligenaceae</taxon>
        <taxon>Bordetella</taxon>
    </lineage>
</organism>
<dbReference type="PROSITE" id="PS50987">
    <property type="entry name" value="HTH_ARSR_2"/>
    <property type="match status" value="1"/>
</dbReference>
<evidence type="ECO:0000313" key="5">
    <source>
        <dbReference type="EMBL" id="CUI73786.1"/>
    </source>
</evidence>
<dbReference type="GO" id="GO:0003677">
    <property type="term" value="F:DNA binding"/>
    <property type="evidence" value="ECO:0007669"/>
    <property type="project" value="UniProtKB-KW"/>
</dbReference>
<keyword evidence="3" id="KW-0804">Transcription</keyword>
<dbReference type="PRINTS" id="PR00778">
    <property type="entry name" value="HTHARSR"/>
</dbReference>
<proteinExistence type="predicted"/>
<dbReference type="CDD" id="cd00090">
    <property type="entry name" value="HTH_ARSR"/>
    <property type="match status" value="1"/>
</dbReference>